<keyword evidence="9" id="KW-0249">Electron transport</keyword>
<dbReference type="PANTHER" id="PTHR12485">
    <property type="entry name" value="NADH-UBIQUINONE OXIDOREDUCTASE SUBUNIT B"/>
    <property type="match status" value="1"/>
</dbReference>
<keyword evidence="6" id="KW-0813">Transport</keyword>
<dbReference type="Proteomes" id="UP000007151">
    <property type="component" value="Unassembled WGS sequence"/>
</dbReference>
<dbReference type="EMBL" id="AGBW02007651">
    <property type="protein sequence ID" value="OWR54997.1"/>
    <property type="molecule type" value="Genomic_DNA"/>
</dbReference>
<evidence type="ECO:0000256" key="7">
    <source>
        <dbReference type="ARBA" id="ARBA00022660"/>
    </source>
</evidence>
<protein>
    <recommendedName>
        <fullName evidence="5">NADH dehydrogenase [ubiquinone] 1 alpha subcomplex subunit 7</fullName>
    </recommendedName>
    <alternativeName>
        <fullName evidence="14">Complex I-B14.5a</fullName>
    </alternativeName>
    <alternativeName>
        <fullName evidence="13">NADH-ubiquinone oxidoreductase subunit B14.5a</fullName>
    </alternativeName>
</protein>
<dbReference type="OrthoDB" id="10063829at2759"/>
<comment type="subcellular location">
    <subcellularLocation>
        <location evidence="2">Mitochondrion inner membrane</location>
        <topology evidence="2">Peripheral membrane protein</topology>
        <orientation evidence="2">Matrix side</orientation>
    </subcellularLocation>
</comment>
<evidence type="ECO:0000256" key="6">
    <source>
        <dbReference type="ARBA" id="ARBA00022448"/>
    </source>
</evidence>
<dbReference type="KEGG" id="dpl:KGM_206881"/>
<comment type="similarity">
    <text evidence="3">Belongs to the complex I NDUFA7 subunit family.</text>
</comment>
<evidence type="ECO:0000256" key="5">
    <source>
        <dbReference type="ARBA" id="ARBA00016383"/>
    </source>
</evidence>
<dbReference type="Pfam" id="PF07347">
    <property type="entry name" value="CI-B14_5a"/>
    <property type="match status" value="1"/>
</dbReference>
<evidence type="ECO:0000256" key="1">
    <source>
        <dbReference type="ARBA" id="ARBA00003195"/>
    </source>
</evidence>
<comment type="function">
    <text evidence="1">Accessory subunit of the mitochondrial membrane respiratory chain NADH dehydrogenase (Complex I), that is believed not to be involved in catalysis. Complex I functions in the transfer of electrons from NADH to the respiratory chain. The immediate electron acceptor for the enzyme is believed to be ubiquinone.</text>
</comment>
<evidence type="ECO:0000256" key="11">
    <source>
        <dbReference type="ARBA" id="ARBA00023128"/>
    </source>
</evidence>
<dbReference type="AlphaFoldDB" id="A0A212FMN3"/>
<keyword evidence="16" id="KW-1185">Reference proteome</keyword>
<proteinExistence type="inferred from homology"/>
<comment type="caution">
    <text evidence="15">The sequence shown here is derived from an EMBL/GenBank/DDBJ whole genome shotgun (WGS) entry which is preliminary data.</text>
</comment>
<dbReference type="PANTHER" id="PTHR12485:SF1">
    <property type="entry name" value="NADH DEHYDROGENASE [UBIQUINONE] 1 ALPHA SUBCOMPLEX SUBUNIT 7"/>
    <property type="match status" value="1"/>
</dbReference>
<gene>
    <name evidence="15" type="ORF">KGM_206881</name>
</gene>
<keyword evidence="10" id="KW-0007">Acetylation</keyword>
<dbReference type="STRING" id="278856.A0A212FMN3"/>
<evidence type="ECO:0000256" key="3">
    <source>
        <dbReference type="ARBA" id="ARBA00005482"/>
    </source>
</evidence>
<dbReference type="eggNOG" id="KOG4630">
    <property type="taxonomic scope" value="Eukaryota"/>
</dbReference>
<evidence type="ECO:0000313" key="16">
    <source>
        <dbReference type="Proteomes" id="UP000007151"/>
    </source>
</evidence>
<evidence type="ECO:0000256" key="13">
    <source>
        <dbReference type="ARBA" id="ARBA00030360"/>
    </source>
</evidence>
<evidence type="ECO:0000256" key="12">
    <source>
        <dbReference type="ARBA" id="ARBA00023136"/>
    </source>
</evidence>
<sequence length="108" mass="12304">MSKVNFRDISPILQAFRNFLLGRKLTNPLRFEPLIAARTQPPPQIPDGVSHKHAHNYYYTRDGRREVMPPQDVTQLLIPDSSADKGTPKTAANAMPKPGAIFHWDKHY</sequence>
<evidence type="ECO:0000256" key="14">
    <source>
        <dbReference type="ARBA" id="ARBA00033401"/>
    </source>
</evidence>
<dbReference type="FunCoup" id="A0A212FMN3">
    <property type="interactions" value="568"/>
</dbReference>
<evidence type="ECO:0000256" key="10">
    <source>
        <dbReference type="ARBA" id="ARBA00022990"/>
    </source>
</evidence>
<keyword evidence="8" id="KW-0999">Mitochondrion inner membrane</keyword>
<keyword evidence="11" id="KW-0496">Mitochondrion</keyword>
<reference evidence="15 16" key="1">
    <citation type="journal article" date="2011" name="Cell">
        <title>The monarch butterfly genome yields insights into long-distance migration.</title>
        <authorList>
            <person name="Zhan S."/>
            <person name="Merlin C."/>
            <person name="Boore J.L."/>
            <person name="Reppert S.M."/>
        </authorList>
    </citation>
    <scope>NUCLEOTIDE SEQUENCE [LARGE SCALE GENOMIC DNA]</scope>
    <source>
        <strain evidence="15">F-2</strain>
    </source>
</reference>
<evidence type="ECO:0000256" key="8">
    <source>
        <dbReference type="ARBA" id="ARBA00022792"/>
    </source>
</evidence>
<evidence type="ECO:0000256" key="4">
    <source>
        <dbReference type="ARBA" id="ARBA00011533"/>
    </source>
</evidence>
<dbReference type="GO" id="GO:0005743">
    <property type="term" value="C:mitochondrial inner membrane"/>
    <property type="evidence" value="ECO:0007669"/>
    <property type="project" value="UniProtKB-SubCell"/>
</dbReference>
<dbReference type="InterPro" id="IPR009947">
    <property type="entry name" value="NDUA7"/>
</dbReference>
<evidence type="ECO:0000256" key="9">
    <source>
        <dbReference type="ARBA" id="ARBA00022982"/>
    </source>
</evidence>
<organism evidence="15 16">
    <name type="scientific">Danaus plexippus plexippus</name>
    <dbReference type="NCBI Taxonomy" id="278856"/>
    <lineage>
        <taxon>Eukaryota</taxon>
        <taxon>Metazoa</taxon>
        <taxon>Ecdysozoa</taxon>
        <taxon>Arthropoda</taxon>
        <taxon>Hexapoda</taxon>
        <taxon>Insecta</taxon>
        <taxon>Pterygota</taxon>
        <taxon>Neoptera</taxon>
        <taxon>Endopterygota</taxon>
        <taxon>Lepidoptera</taxon>
        <taxon>Glossata</taxon>
        <taxon>Ditrysia</taxon>
        <taxon>Papilionoidea</taxon>
        <taxon>Nymphalidae</taxon>
        <taxon>Danainae</taxon>
        <taxon>Danaini</taxon>
        <taxon>Danaina</taxon>
        <taxon>Danaus</taxon>
        <taxon>Danaus</taxon>
    </lineage>
</organism>
<comment type="subunit">
    <text evidence="4">Complex I is composed of 45 different subunits.</text>
</comment>
<dbReference type="GO" id="GO:0006120">
    <property type="term" value="P:mitochondrial electron transport, NADH to ubiquinone"/>
    <property type="evidence" value="ECO:0007669"/>
    <property type="project" value="TreeGrafter"/>
</dbReference>
<keyword evidence="7" id="KW-0679">Respiratory chain</keyword>
<accession>A0A212FMN3</accession>
<evidence type="ECO:0000313" key="15">
    <source>
        <dbReference type="EMBL" id="OWR54997.1"/>
    </source>
</evidence>
<name>A0A212FMN3_DANPL</name>
<keyword evidence="12" id="KW-0472">Membrane</keyword>
<evidence type="ECO:0000256" key="2">
    <source>
        <dbReference type="ARBA" id="ARBA00004443"/>
    </source>
</evidence>